<dbReference type="GO" id="GO:0002181">
    <property type="term" value="P:cytoplasmic translation"/>
    <property type="evidence" value="ECO:0007669"/>
    <property type="project" value="TreeGrafter"/>
</dbReference>
<comment type="similarity">
    <text evidence="2">Belongs to the universal ribosomal protein uL10 family.</text>
</comment>
<evidence type="ECO:0000256" key="4">
    <source>
        <dbReference type="ARBA" id="ARBA00023274"/>
    </source>
</evidence>
<organism evidence="8 9">
    <name type="scientific">Pristionchus entomophagus</name>
    <dbReference type="NCBI Taxonomy" id="358040"/>
    <lineage>
        <taxon>Eukaryota</taxon>
        <taxon>Metazoa</taxon>
        <taxon>Ecdysozoa</taxon>
        <taxon>Nematoda</taxon>
        <taxon>Chromadorea</taxon>
        <taxon>Rhabditida</taxon>
        <taxon>Rhabditina</taxon>
        <taxon>Diplogasteromorpha</taxon>
        <taxon>Diplogasteroidea</taxon>
        <taxon>Neodiplogasteridae</taxon>
        <taxon>Pristionchus</taxon>
    </lineage>
</organism>
<comment type="caution">
    <text evidence="8">The sequence shown here is derived from an EMBL/GenBank/DDBJ whole genome shotgun (WGS) entry which is preliminary data.</text>
</comment>
<name>A0AAV5SKI3_9BILA</name>
<keyword evidence="9" id="KW-1185">Reference proteome</keyword>
<dbReference type="GO" id="GO:0000027">
    <property type="term" value="P:ribosomal large subunit assembly"/>
    <property type="evidence" value="ECO:0007669"/>
    <property type="project" value="TreeGrafter"/>
</dbReference>
<dbReference type="GO" id="GO:0070180">
    <property type="term" value="F:large ribosomal subunit rRNA binding"/>
    <property type="evidence" value="ECO:0007669"/>
    <property type="project" value="TreeGrafter"/>
</dbReference>
<sequence>FSVSLNSSNRAIFNPQRWLEKTRERGRPTTSPRLASCSMNIPSASLSVWTMLDQMQMQEIRHSMRGQAVILMGKNTMIIKAIRAHMAKIPSLEILIPSIVKNVGFVFTKEDLSDIRDKLLENRKAAPAKAGSIAPCDVNIPPQNTGMGPEKTSFFQALQISTKIARGSIEILNEKCALSVD</sequence>
<dbReference type="InterPro" id="IPR040637">
    <property type="entry name" value="Ribosomal_uL10-like_insert"/>
</dbReference>
<dbReference type="AlphaFoldDB" id="A0AAV5SKI3"/>
<dbReference type="Pfam" id="PF17777">
    <property type="entry name" value="RL10P_insert"/>
    <property type="match status" value="1"/>
</dbReference>
<dbReference type="InterPro" id="IPR043141">
    <property type="entry name" value="Ribosomal_uL10-like_sf"/>
</dbReference>
<proteinExistence type="inferred from homology"/>
<gene>
    <name evidence="8" type="ORF">PENTCL1PPCAC_2815</name>
</gene>
<dbReference type="Proteomes" id="UP001432027">
    <property type="component" value="Unassembled WGS sequence"/>
</dbReference>
<keyword evidence="3" id="KW-0689">Ribosomal protein</keyword>
<reference evidence="8" key="1">
    <citation type="submission" date="2023-10" db="EMBL/GenBank/DDBJ databases">
        <title>Genome assembly of Pristionchus species.</title>
        <authorList>
            <person name="Yoshida K."/>
            <person name="Sommer R.J."/>
        </authorList>
    </citation>
    <scope>NUCLEOTIDE SEQUENCE</scope>
    <source>
        <strain evidence="8">RS0144</strain>
    </source>
</reference>
<evidence type="ECO:0000259" key="7">
    <source>
        <dbReference type="Pfam" id="PF17777"/>
    </source>
</evidence>
<evidence type="ECO:0000256" key="5">
    <source>
        <dbReference type="ARBA" id="ARBA00035202"/>
    </source>
</evidence>
<dbReference type="GO" id="GO:0003735">
    <property type="term" value="F:structural constituent of ribosome"/>
    <property type="evidence" value="ECO:0007669"/>
    <property type="project" value="TreeGrafter"/>
</dbReference>
<dbReference type="InterPro" id="IPR001790">
    <property type="entry name" value="Ribosomal_uL10"/>
</dbReference>
<dbReference type="CDD" id="cd05795">
    <property type="entry name" value="Ribosomal_P0_L10e"/>
    <property type="match status" value="1"/>
</dbReference>
<comment type="function">
    <text evidence="1">Ribosomal protein P0 is the functional equivalent of E.coli protein L10.</text>
</comment>
<dbReference type="Gene3D" id="3.30.70.1730">
    <property type="match status" value="1"/>
</dbReference>
<keyword evidence="4" id="KW-0687">Ribonucleoprotein</keyword>
<dbReference type="EMBL" id="BTSX01000001">
    <property type="protein sequence ID" value="GMS80640.1"/>
    <property type="molecule type" value="Genomic_DNA"/>
</dbReference>
<evidence type="ECO:0000313" key="8">
    <source>
        <dbReference type="EMBL" id="GMS80640.1"/>
    </source>
</evidence>
<accession>A0AAV5SKI3</accession>
<dbReference type="Pfam" id="PF00466">
    <property type="entry name" value="Ribosomal_L10"/>
    <property type="match status" value="1"/>
</dbReference>
<evidence type="ECO:0000256" key="2">
    <source>
        <dbReference type="ARBA" id="ARBA00008889"/>
    </source>
</evidence>
<dbReference type="InterPro" id="IPR050323">
    <property type="entry name" value="Ribosomal_protein_uL10"/>
</dbReference>
<feature type="domain" description="Large ribosomal subunit protein uL10-like insertion" evidence="7">
    <location>
        <begin position="128"/>
        <end position="175"/>
    </location>
</feature>
<dbReference type="SUPFAM" id="SSF160369">
    <property type="entry name" value="Ribosomal protein L10-like"/>
    <property type="match status" value="1"/>
</dbReference>
<dbReference type="PANTHER" id="PTHR45699:SF3">
    <property type="entry name" value="LARGE RIBOSOMAL SUBUNIT PROTEIN UL10"/>
    <property type="match status" value="1"/>
</dbReference>
<evidence type="ECO:0000256" key="3">
    <source>
        <dbReference type="ARBA" id="ARBA00022980"/>
    </source>
</evidence>
<dbReference type="GO" id="GO:0022625">
    <property type="term" value="C:cytosolic large ribosomal subunit"/>
    <property type="evidence" value="ECO:0007669"/>
    <property type="project" value="TreeGrafter"/>
</dbReference>
<evidence type="ECO:0000313" key="9">
    <source>
        <dbReference type="Proteomes" id="UP001432027"/>
    </source>
</evidence>
<dbReference type="PANTHER" id="PTHR45699">
    <property type="entry name" value="60S ACIDIC RIBOSOMAL PROTEIN P0"/>
    <property type="match status" value="1"/>
</dbReference>
<evidence type="ECO:0000256" key="6">
    <source>
        <dbReference type="ARBA" id="ARBA00035444"/>
    </source>
</evidence>
<protein>
    <recommendedName>
        <fullName evidence="5">Large ribosomal subunit protein uL10</fullName>
    </recommendedName>
    <alternativeName>
        <fullName evidence="6">60S acidic ribosomal protein P0</fullName>
    </alternativeName>
</protein>
<evidence type="ECO:0000256" key="1">
    <source>
        <dbReference type="ARBA" id="ARBA00002200"/>
    </source>
</evidence>
<feature type="non-terminal residue" evidence="8">
    <location>
        <position position="1"/>
    </location>
</feature>